<evidence type="ECO:0000313" key="9">
    <source>
        <dbReference type="Proteomes" id="UP000028631"/>
    </source>
</evidence>
<comment type="similarity">
    <text evidence="2">Belongs to the CPA3 antiporters (TC 2.A.63) subunit E family.</text>
</comment>
<feature type="transmembrane region" description="Helical" evidence="7">
    <location>
        <begin position="59"/>
        <end position="83"/>
    </location>
</feature>
<feature type="transmembrane region" description="Helical" evidence="7">
    <location>
        <begin position="30"/>
        <end position="47"/>
    </location>
</feature>
<evidence type="ECO:0000256" key="6">
    <source>
        <dbReference type="ARBA" id="ARBA00023136"/>
    </source>
</evidence>
<dbReference type="PANTHER" id="PTHR34584">
    <property type="entry name" value="NA(+)/H(+) ANTIPORTER SUBUNIT E1"/>
    <property type="match status" value="1"/>
</dbReference>
<dbReference type="NCBIfam" id="NF006520">
    <property type="entry name" value="PRK08965.1-4"/>
    <property type="match status" value="1"/>
</dbReference>
<keyword evidence="9" id="KW-1185">Reference proteome</keyword>
<evidence type="ECO:0000313" key="8">
    <source>
        <dbReference type="EMBL" id="KFE55211.1"/>
    </source>
</evidence>
<dbReference type="PIRSF" id="PIRSF019239">
    <property type="entry name" value="MrpE"/>
    <property type="match status" value="1"/>
</dbReference>
<evidence type="ECO:0000256" key="2">
    <source>
        <dbReference type="ARBA" id="ARBA00006228"/>
    </source>
</evidence>
<accession>A0A085VIE8</accession>
<dbReference type="AlphaFoldDB" id="A0A085VIE8"/>
<comment type="caution">
    <text evidence="8">The sequence shown here is derived from an EMBL/GenBank/DDBJ whole genome shotgun (WGS) entry which is preliminary data.</text>
</comment>
<dbReference type="PANTHER" id="PTHR34584:SF1">
    <property type="entry name" value="NA(+)_H(+) ANTIPORTER SUBUNIT E1"/>
    <property type="match status" value="1"/>
</dbReference>
<dbReference type="OrthoDB" id="9807187at2"/>
<dbReference type="PATRIC" id="fig|317.175.peg.2808"/>
<evidence type="ECO:0000256" key="4">
    <source>
        <dbReference type="ARBA" id="ARBA00022692"/>
    </source>
</evidence>
<name>A0A085VIE8_PSESX</name>
<reference evidence="8 9" key="1">
    <citation type="submission" date="2014-07" db="EMBL/GenBank/DDBJ databases">
        <title>Draft Genome Sequences of Environmental Pseudomonas syringae strains.</title>
        <authorList>
            <person name="Baltrus D.A."/>
            <person name="Berge O."/>
            <person name="Morris C."/>
        </authorList>
    </citation>
    <scope>NUCLEOTIDE SEQUENCE [LARGE SCALE GENOMIC DNA]</scope>
    <source>
        <strain evidence="8 9">GAW0119</strain>
    </source>
</reference>
<gene>
    <name evidence="8" type="ORF">IV01_13515</name>
</gene>
<evidence type="ECO:0000256" key="7">
    <source>
        <dbReference type="SAM" id="Phobius"/>
    </source>
</evidence>
<keyword evidence="3" id="KW-1003">Cell membrane</keyword>
<keyword evidence="5 7" id="KW-1133">Transmembrane helix</keyword>
<dbReference type="Pfam" id="PF01899">
    <property type="entry name" value="MNHE"/>
    <property type="match status" value="1"/>
</dbReference>
<feature type="transmembrane region" description="Helical" evidence="7">
    <location>
        <begin position="7"/>
        <end position="24"/>
    </location>
</feature>
<keyword evidence="6 7" id="KW-0472">Membrane</keyword>
<evidence type="ECO:0000256" key="3">
    <source>
        <dbReference type="ARBA" id="ARBA00022475"/>
    </source>
</evidence>
<dbReference type="GO" id="GO:0008324">
    <property type="term" value="F:monoatomic cation transmembrane transporter activity"/>
    <property type="evidence" value="ECO:0007669"/>
    <property type="project" value="InterPro"/>
</dbReference>
<comment type="subcellular location">
    <subcellularLocation>
        <location evidence="1">Cell membrane</location>
        <topology evidence="1">Multi-pass membrane protein</topology>
    </subcellularLocation>
</comment>
<sequence length="162" mass="18189">MKRYFPAPWFSVALAVLWLVLNLSLSPGNLLLAVLLGFLAPLLMAPLRPLPVSIRNPAVILRLFLLVGKEVVISNLAVAWTVWTARRHPPRSAFVKVPLDLRDANGLAALSMITTVIPGTVWSELALDRSVLLMHVFDLADEAQFIEHFKHTYERPLMEIFE</sequence>
<keyword evidence="4 7" id="KW-0812">Transmembrane</keyword>
<dbReference type="Proteomes" id="UP000028631">
    <property type="component" value="Unassembled WGS sequence"/>
</dbReference>
<dbReference type="GO" id="GO:0005886">
    <property type="term" value="C:plasma membrane"/>
    <property type="evidence" value="ECO:0007669"/>
    <property type="project" value="UniProtKB-SubCell"/>
</dbReference>
<evidence type="ECO:0000256" key="1">
    <source>
        <dbReference type="ARBA" id="ARBA00004651"/>
    </source>
</evidence>
<evidence type="ECO:0000256" key="5">
    <source>
        <dbReference type="ARBA" id="ARBA00022989"/>
    </source>
</evidence>
<dbReference type="RefSeq" id="WP_032628817.1">
    <property type="nucleotide sequence ID" value="NZ_JPQU01000036.1"/>
</dbReference>
<proteinExistence type="inferred from homology"/>
<dbReference type="InterPro" id="IPR002758">
    <property type="entry name" value="Cation_antiport_E"/>
</dbReference>
<organism evidence="8 9">
    <name type="scientific">Pseudomonas syringae</name>
    <dbReference type="NCBI Taxonomy" id="317"/>
    <lineage>
        <taxon>Bacteria</taxon>
        <taxon>Pseudomonadati</taxon>
        <taxon>Pseudomonadota</taxon>
        <taxon>Gammaproteobacteria</taxon>
        <taxon>Pseudomonadales</taxon>
        <taxon>Pseudomonadaceae</taxon>
        <taxon>Pseudomonas</taxon>
    </lineage>
</organism>
<dbReference type="EMBL" id="JPQU01000036">
    <property type="protein sequence ID" value="KFE55211.1"/>
    <property type="molecule type" value="Genomic_DNA"/>
</dbReference>
<protein>
    <submittedName>
        <fullName evidence="8">Monovalent cation/H+ antiporter subunit E</fullName>
    </submittedName>
</protein>